<name>A0ABU7W1A4_9FLAO</name>
<dbReference type="Proteomes" id="UP001356704">
    <property type="component" value="Unassembled WGS sequence"/>
</dbReference>
<accession>A0ABU7W1A4</accession>
<dbReference type="EMBL" id="JAZHOU010000001">
    <property type="protein sequence ID" value="MEF3077756.1"/>
    <property type="molecule type" value="Genomic_DNA"/>
</dbReference>
<proteinExistence type="predicted"/>
<sequence length="177" mass="20647">MKAEIINQPYSGKFEERIYDVECVWNSQSWTCIKFTDESGITKVGQFRGFPKDVKVSKQKNEIFVLTSDCAFRLDSLELNVIESEKQADYGNLEVTPNGTFILSEYSDIYKLENSLSDMQIIKSPFEMDMIEFKSWNGNILEFECTEIANYERNELMELNTNDWTIKIKKTTPQQRA</sequence>
<gene>
    <name evidence="1" type="ORF">V1468_01960</name>
</gene>
<keyword evidence="2" id="KW-1185">Reference proteome</keyword>
<evidence type="ECO:0000313" key="2">
    <source>
        <dbReference type="Proteomes" id="UP001356704"/>
    </source>
</evidence>
<protein>
    <submittedName>
        <fullName evidence="1">Uncharacterized protein</fullName>
    </submittedName>
</protein>
<reference evidence="1 2" key="1">
    <citation type="submission" date="2024-02" db="EMBL/GenBank/DDBJ databases">
        <title>Winogradskyella poriferorum JCM 12885.</title>
        <authorList>
            <person name="Zhang D.-F."/>
            <person name="Fu Z.-Y."/>
        </authorList>
    </citation>
    <scope>NUCLEOTIDE SEQUENCE [LARGE SCALE GENOMIC DNA]</scope>
    <source>
        <strain evidence="1 2">JCM 12885</strain>
    </source>
</reference>
<organism evidence="1 2">
    <name type="scientific">Winogradskyella poriferorum</name>
    <dbReference type="NCBI Taxonomy" id="307627"/>
    <lineage>
        <taxon>Bacteria</taxon>
        <taxon>Pseudomonadati</taxon>
        <taxon>Bacteroidota</taxon>
        <taxon>Flavobacteriia</taxon>
        <taxon>Flavobacteriales</taxon>
        <taxon>Flavobacteriaceae</taxon>
        <taxon>Winogradskyella</taxon>
    </lineage>
</organism>
<comment type="caution">
    <text evidence="1">The sequence shown here is derived from an EMBL/GenBank/DDBJ whole genome shotgun (WGS) entry which is preliminary data.</text>
</comment>
<dbReference type="RefSeq" id="WP_331808574.1">
    <property type="nucleotide sequence ID" value="NZ_JAZHOU010000001.1"/>
</dbReference>
<evidence type="ECO:0000313" key="1">
    <source>
        <dbReference type="EMBL" id="MEF3077756.1"/>
    </source>
</evidence>